<dbReference type="EMBL" id="LJCO01000030">
    <property type="protein sequence ID" value="KPV44609.1"/>
    <property type="molecule type" value="Genomic_DNA"/>
</dbReference>
<name>A0A0P9CFN6_9BACL</name>
<comment type="caution">
    <text evidence="1">The sequence shown here is derived from an EMBL/GenBank/DDBJ whole genome shotgun (WGS) entry which is preliminary data.</text>
</comment>
<dbReference type="Gene3D" id="3.40.50.1820">
    <property type="entry name" value="alpha/beta hydrolase"/>
    <property type="match status" value="1"/>
</dbReference>
<protein>
    <recommendedName>
        <fullName evidence="3">Peptidase S9 prolyl oligopeptidase catalytic domain-containing protein</fullName>
    </recommendedName>
</protein>
<dbReference type="STRING" id="471514.AN477_06345"/>
<accession>A0A0P9CFN6</accession>
<evidence type="ECO:0008006" key="3">
    <source>
        <dbReference type="Google" id="ProtNLM"/>
    </source>
</evidence>
<dbReference type="SUPFAM" id="SSF53474">
    <property type="entry name" value="alpha/beta-Hydrolases"/>
    <property type="match status" value="1"/>
</dbReference>
<dbReference type="InterPro" id="IPR029058">
    <property type="entry name" value="AB_hydrolase_fold"/>
</dbReference>
<dbReference type="AlphaFoldDB" id="A0A0P9CFN6"/>
<evidence type="ECO:0000313" key="2">
    <source>
        <dbReference type="Proteomes" id="UP000050482"/>
    </source>
</evidence>
<reference evidence="1 2" key="1">
    <citation type="submission" date="2015-09" db="EMBL/GenBank/DDBJ databases">
        <title>Draft genome sequence of Alicyclobacillus ferrooxydans DSM 22381.</title>
        <authorList>
            <person name="Hemp J."/>
        </authorList>
    </citation>
    <scope>NUCLEOTIDE SEQUENCE [LARGE SCALE GENOMIC DNA]</scope>
    <source>
        <strain evidence="1 2">TC-34</strain>
    </source>
</reference>
<sequence>MQVEPTSELLQVADLTTATNGAHPDAEALVSLAPKVTKQVPGTVWTGKVGNANAIVRMPHPDLWNGKLMVGGSPAVRSEYALDLLLSDIVLQQGYAFAACDKATPGLVLRDPARSMEEWTNSYGQLQEKALSLLSESYHRLPERIYISGVSNGGYITRRMLELHPDWYDGGVEWEGVLWHPETRHLLTLLPVCVEDYPVYANWRGDRTNQERSRAFERLQDAGLHPDSAPYWGTYFMTYWVVSLWLYGRNLDPEWEPFARDWSNEWLRDPSPLCGYPWEERREILAKRIAPISNTGKLEKPLLSVAGNWDCLVPFRHNAKAYEEMVLEAGSGQWHRLYEIEAGNHVDGLLRDNRGEQQPVLPYYEAALHHLEQWVEGGKLPPESGLYHSVTQFTPRI</sequence>
<organism evidence="1 2">
    <name type="scientific">Alicyclobacillus ferrooxydans</name>
    <dbReference type="NCBI Taxonomy" id="471514"/>
    <lineage>
        <taxon>Bacteria</taxon>
        <taxon>Bacillati</taxon>
        <taxon>Bacillota</taxon>
        <taxon>Bacilli</taxon>
        <taxon>Bacillales</taxon>
        <taxon>Alicyclobacillaceae</taxon>
        <taxon>Alicyclobacillus</taxon>
    </lineage>
</organism>
<evidence type="ECO:0000313" key="1">
    <source>
        <dbReference type="EMBL" id="KPV44609.1"/>
    </source>
</evidence>
<dbReference type="PATRIC" id="fig|471514.4.peg.4247"/>
<keyword evidence="2" id="KW-1185">Reference proteome</keyword>
<proteinExistence type="predicted"/>
<dbReference type="Proteomes" id="UP000050482">
    <property type="component" value="Unassembled WGS sequence"/>
</dbReference>
<gene>
    <name evidence="1" type="ORF">AN477_06345</name>
</gene>